<evidence type="ECO:0000256" key="15">
    <source>
        <dbReference type="SAM" id="MobiDB-lite"/>
    </source>
</evidence>
<comment type="catalytic activity">
    <reaction evidence="13">
        <text>cytidine(967) in 16S rRNA + S-adenosyl-L-methionine = 5-methylcytidine(967) in 16S rRNA + S-adenosyl-L-homocysteine + H(+)</text>
        <dbReference type="Rhea" id="RHEA:42748"/>
        <dbReference type="Rhea" id="RHEA-COMP:10219"/>
        <dbReference type="Rhea" id="RHEA-COMP:10220"/>
        <dbReference type="ChEBI" id="CHEBI:15378"/>
        <dbReference type="ChEBI" id="CHEBI:57856"/>
        <dbReference type="ChEBI" id="CHEBI:59789"/>
        <dbReference type="ChEBI" id="CHEBI:74483"/>
        <dbReference type="ChEBI" id="CHEBI:82748"/>
        <dbReference type="EC" id="2.1.1.176"/>
    </reaction>
</comment>
<sequence length="492" mass="54383">MSKRDDAGKQHTTKQHHKAKRTSTSTAGKTAQQPTPASARKVALDVLIKVEEAGAYSNLQLNRTLQAEQLSRQDAALVTELVYGTISRKLTIDHWLSQFVAKGLHKLQPWVHQLLRMSLYQLIWLDRIPAHAVVNEAVKLAKKRGHQGISGMVNGVLRNVLRKQEELIPEHIQLPTVAETLSVRYSFPVWLVERWLNEFGSETTEEMLRSSNESPHSSIRVNTMKATPQEVLEELQAAGLQAELSPIAAAGINVDRAGNLAALPGFAEGKWSLQDESSMLVAEVLQPKPGMRVLDACAAPGGKSMHIGELMKSEGELLSNDLHEHKRKLIEEQAERLGLTHVKTSSGDAVELAARLEKESFDAVLLDAPCSGFGVIRRKPEIKWTKQSSDVTAIARVQSELLESVSELVKPGGVLVYSTCTIAKEENEEQIARFLAKHPAFSLDIQWPQSLLAALEKQGIVGERFEGQLQLLPHHANSDGFFIARLKKSELV</sequence>
<dbReference type="PROSITE" id="PS51686">
    <property type="entry name" value="SAM_MT_RSMB_NOP"/>
    <property type="match status" value="1"/>
</dbReference>
<evidence type="ECO:0000256" key="11">
    <source>
        <dbReference type="ARBA" id="ARBA00030399"/>
    </source>
</evidence>
<dbReference type="InterPro" id="IPR029063">
    <property type="entry name" value="SAM-dependent_MTases_sf"/>
</dbReference>
<feature type="binding site" evidence="14">
    <location>
        <position position="321"/>
    </location>
    <ligand>
        <name>S-adenosyl-L-methionine</name>
        <dbReference type="ChEBI" id="CHEBI:59789"/>
    </ligand>
</feature>
<name>A0ABW1UYN6_9BACL</name>
<evidence type="ECO:0000256" key="14">
    <source>
        <dbReference type="PROSITE-ProRule" id="PRU01023"/>
    </source>
</evidence>
<dbReference type="InterPro" id="IPR054728">
    <property type="entry name" value="RsmB-like_ferredoxin"/>
</dbReference>
<evidence type="ECO:0000313" key="18">
    <source>
        <dbReference type="Proteomes" id="UP001596233"/>
    </source>
</evidence>
<dbReference type="InterPro" id="IPR001678">
    <property type="entry name" value="MeTrfase_RsmB-F_NOP2_dom"/>
</dbReference>
<evidence type="ECO:0000256" key="6">
    <source>
        <dbReference type="ARBA" id="ARBA00022552"/>
    </source>
</evidence>
<accession>A0ABW1UYN6</accession>
<keyword evidence="5" id="KW-0963">Cytoplasm</keyword>
<gene>
    <name evidence="17" type="primary">rsmB</name>
    <name evidence="17" type="ORF">ACFP56_01370</name>
</gene>
<dbReference type="InterPro" id="IPR049560">
    <property type="entry name" value="MeTrfase_RsmB-F_NOP2_cat"/>
</dbReference>
<dbReference type="Proteomes" id="UP001596233">
    <property type="component" value="Unassembled WGS sequence"/>
</dbReference>
<dbReference type="CDD" id="cd02440">
    <property type="entry name" value="AdoMet_MTases"/>
    <property type="match status" value="1"/>
</dbReference>
<evidence type="ECO:0000313" key="17">
    <source>
        <dbReference type="EMBL" id="MFC6331258.1"/>
    </source>
</evidence>
<evidence type="ECO:0000256" key="3">
    <source>
        <dbReference type="ARBA" id="ARBA00007494"/>
    </source>
</evidence>
<dbReference type="Gene3D" id="3.40.50.150">
    <property type="entry name" value="Vaccinia Virus protein VP39"/>
    <property type="match status" value="1"/>
</dbReference>
<dbReference type="EMBL" id="JBHSTE010000001">
    <property type="protein sequence ID" value="MFC6331258.1"/>
    <property type="molecule type" value="Genomic_DNA"/>
</dbReference>
<dbReference type="GO" id="GO:0032259">
    <property type="term" value="P:methylation"/>
    <property type="evidence" value="ECO:0007669"/>
    <property type="project" value="UniProtKB-KW"/>
</dbReference>
<keyword evidence="10 14" id="KW-0694">RNA-binding</keyword>
<evidence type="ECO:0000256" key="2">
    <source>
        <dbReference type="ARBA" id="ARBA00004496"/>
    </source>
</evidence>
<dbReference type="Gene3D" id="3.30.70.1170">
    <property type="entry name" value="Sun protein, domain 3"/>
    <property type="match status" value="1"/>
</dbReference>
<dbReference type="Pfam" id="PF01029">
    <property type="entry name" value="NusB"/>
    <property type="match status" value="1"/>
</dbReference>
<comment type="function">
    <text evidence="1">Specifically methylates the cytosine at position 967 (m5C967) of 16S rRNA.</text>
</comment>
<dbReference type="Gene3D" id="1.10.940.10">
    <property type="entry name" value="NusB-like"/>
    <property type="match status" value="1"/>
</dbReference>
<evidence type="ECO:0000256" key="12">
    <source>
        <dbReference type="ARBA" id="ARBA00031088"/>
    </source>
</evidence>
<dbReference type="PANTHER" id="PTHR22807:SF53">
    <property type="entry name" value="RIBOSOMAL RNA SMALL SUBUNIT METHYLTRANSFERASE B-RELATED"/>
    <property type="match status" value="1"/>
</dbReference>
<evidence type="ECO:0000259" key="16">
    <source>
        <dbReference type="PROSITE" id="PS51686"/>
    </source>
</evidence>
<proteinExistence type="inferred from homology"/>
<dbReference type="InterPro" id="IPR023267">
    <property type="entry name" value="RCMT"/>
</dbReference>
<keyword evidence="8 14" id="KW-0808">Transferase</keyword>
<evidence type="ECO:0000256" key="5">
    <source>
        <dbReference type="ARBA" id="ARBA00022490"/>
    </source>
</evidence>
<dbReference type="Pfam" id="PF01189">
    <property type="entry name" value="Methyltr_RsmB-F"/>
    <property type="match status" value="1"/>
</dbReference>
<dbReference type="Pfam" id="PF22458">
    <property type="entry name" value="RsmF-B_ferredox"/>
    <property type="match status" value="1"/>
</dbReference>
<evidence type="ECO:0000256" key="1">
    <source>
        <dbReference type="ARBA" id="ARBA00002724"/>
    </source>
</evidence>
<dbReference type="InterPro" id="IPR006027">
    <property type="entry name" value="NusB_RsmB_TIM44"/>
</dbReference>
<feature type="binding site" evidence="14">
    <location>
        <position position="367"/>
    </location>
    <ligand>
        <name>S-adenosyl-L-methionine</name>
        <dbReference type="ChEBI" id="CHEBI:59789"/>
    </ligand>
</feature>
<dbReference type="NCBIfam" id="TIGR00563">
    <property type="entry name" value="rsmB"/>
    <property type="match status" value="1"/>
</dbReference>
<dbReference type="RefSeq" id="WP_379230307.1">
    <property type="nucleotide sequence ID" value="NZ_JBHSTE010000001.1"/>
</dbReference>
<evidence type="ECO:0000256" key="9">
    <source>
        <dbReference type="ARBA" id="ARBA00022691"/>
    </source>
</evidence>
<feature type="region of interest" description="Disordered" evidence="15">
    <location>
        <begin position="1"/>
        <end position="37"/>
    </location>
</feature>
<keyword evidence="18" id="KW-1185">Reference proteome</keyword>
<keyword evidence="6" id="KW-0698">rRNA processing</keyword>
<comment type="subcellular location">
    <subcellularLocation>
        <location evidence="2">Cytoplasm</location>
    </subcellularLocation>
</comment>
<reference evidence="18" key="1">
    <citation type="journal article" date="2019" name="Int. J. Syst. Evol. Microbiol.">
        <title>The Global Catalogue of Microorganisms (GCM) 10K type strain sequencing project: providing services to taxonomists for standard genome sequencing and annotation.</title>
        <authorList>
            <consortium name="The Broad Institute Genomics Platform"/>
            <consortium name="The Broad Institute Genome Sequencing Center for Infectious Disease"/>
            <person name="Wu L."/>
            <person name="Ma J."/>
        </authorList>
    </citation>
    <scope>NUCLEOTIDE SEQUENCE [LARGE SCALE GENOMIC DNA]</scope>
    <source>
        <strain evidence="18">PCU 280</strain>
    </source>
</reference>
<dbReference type="InterPro" id="IPR004573">
    <property type="entry name" value="rRNA_ssu_MeTfrase_B"/>
</dbReference>
<evidence type="ECO:0000256" key="8">
    <source>
        <dbReference type="ARBA" id="ARBA00022679"/>
    </source>
</evidence>
<evidence type="ECO:0000256" key="10">
    <source>
        <dbReference type="ARBA" id="ARBA00022884"/>
    </source>
</evidence>
<dbReference type="NCBIfam" id="NF011494">
    <property type="entry name" value="PRK14902.1"/>
    <property type="match status" value="1"/>
</dbReference>
<comment type="similarity">
    <text evidence="3 14">Belongs to the class I-like SAM-binding methyltransferase superfamily. RsmB/NOP family.</text>
</comment>
<protein>
    <recommendedName>
        <fullName evidence="4">16S rRNA (cytosine(967)-C(5))-methyltransferase</fullName>
        <ecNumber evidence="4">2.1.1.176</ecNumber>
    </recommendedName>
    <alternativeName>
        <fullName evidence="11">16S rRNA m5C967 methyltransferase</fullName>
    </alternativeName>
    <alternativeName>
        <fullName evidence="12">rRNA (cytosine-C(5)-)-methyltransferase RsmB</fullName>
    </alternativeName>
</protein>
<feature type="compositionally biased region" description="Basic residues" evidence="15">
    <location>
        <begin position="11"/>
        <end position="21"/>
    </location>
</feature>
<feature type="binding site" evidence="14">
    <location>
        <begin position="297"/>
        <end position="303"/>
    </location>
    <ligand>
        <name>S-adenosyl-L-methionine</name>
        <dbReference type="ChEBI" id="CHEBI:59789"/>
    </ligand>
</feature>
<evidence type="ECO:0000256" key="13">
    <source>
        <dbReference type="ARBA" id="ARBA00047283"/>
    </source>
</evidence>
<dbReference type="PROSITE" id="PS01153">
    <property type="entry name" value="NOL1_NOP2_SUN"/>
    <property type="match status" value="1"/>
</dbReference>
<dbReference type="PANTHER" id="PTHR22807">
    <property type="entry name" value="NOP2 YEAST -RELATED NOL1/NOP2/FMU SUN DOMAIN-CONTAINING"/>
    <property type="match status" value="1"/>
</dbReference>
<feature type="compositionally biased region" description="Polar residues" evidence="15">
    <location>
        <begin position="22"/>
        <end position="36"/>
    </location>
</feature>
<organism evidence="17 18">
    <name type="scientific">Paenibacillus septentrionalis</name>
    <dbReference type="NCBI Taxonomy" id="429342"/>
    <lineage>
        <taxon>Bacteria</taxon>
        <taxon>Bacillati</taxon>
        <taxon>Bacillota</taxon>
        <taxon>Bacilli</taxon>
        <taxon>Bacillales</taxon>
        <taxon>Paenibacillaceae</taxon>
        <taxon>Paenibacillus</taxon>
    </lineage>
</organism>
<dbReference type="GO" id="GO:0008168">
    <property type="term" value="F:methyltransferase activity"/>
    <property type="evidence" value="ECO:0007669"/>
    <property type="project" value="UniProtKB-KW"/>
</dbReference>
<dbReference type="SUPFAM" id="SSF53335">
    <property type="entry name" value="S-adenosyl-L-methionine-dependent methyltransferases"/>
    <property type="match status" value="1"/>
</dbReference>
<dbReference type="InterPro" id="IPR035926">
    <property type="entry name" value="NusB-like_sf"/>
</dbReference>
<dbReference type="SUPFAM" id="SSF48013">
    <property type="entry name" value="NusB-like"/>
    <property type="match status" value="1"/>
</dbReference>
<evidence type="ECO:0000256" key="4">
    <source>
        <dbReference type="ARBA" id="ARBA00012140"/>
    </source>
</evidence>
<feature type="binding site" evidence="14">
    <location>
        <position position="348"/>
    </location>
    <ligand>
        <name>S-adenosyl-L-methionine</name>
        <dbReference type="ChEBI" id="CHEBI:59789"/>
    </ligand>
</feature>
<comment type="caution">
    <text evidence="17">The sequence shown here is derived from an EMBL/GenBank/DDBJ whole genome shotgun (WGS) entry which is preliminary data.</text>
</comment>
<keyword evidence="9 14" id="KW-0949">S-adenosyl-L-methionine</keyword>
<dbReference type="PRINTS" id="PR02008">
    <property type="entry name" value="RCMTFAMILY"/>
</dbReference>
<dbReference type="InterPro" id="IPR018314">
    <property type="entry name" value="RsmB/NOL1/NOP2-like_CS"/>
</dbReference>
<feature type="active site" description="Nucleophile" evidence="14">
    <location>
        <position position="420"/>
    </location>
</feature>
<keyword evidence="7 14" id="KW-0489">Methyltransferase</keyword>
<dbReference type="EC" id="2.1.1.176" evidence="4"/>
<evidence type="ECO:0000256" key="7">
    <source>
        <dbReference type="ARBA" id="ARBA00022603"/>
    </source>
</evidence>
<feature type="domain" description="SAM-dependent MTase RsmB/NOP-type" evidence="16">
    <location>
        <begin position="207"/>
        <end position="489"/>
    </location>
</feature>